<feature type="transmembrane region" description="Helical" evidence="1">
    <location>
        <begin position="354"/>
        <end position="374"/>
    </location>
</feature>
<dbReference type="Proteomes" id="UP000199226">
    <property type="component" value="Unassembled WGS sequence"/>
</dbReference>
<dbReference type="Pfam" id="PF06123">
    <property type="entry name" value="CreD"/>
    <property type="match status" value="1"/>
</dbReference>
<dbReference type="PIRSF" id="PIRSF004548">
    <property type="entry name" value="CreD"/>
    <property type="match status" value="1"/>
</dbReference>
<dbReference type="PANTHER" id="PTHR30092:SF0">
    <property type="entry name" value="INNER MEMBRANE PROTEIN CRED"/>
    <property type="match status" value="1"/>
</dbReference>
<dbReference type="AlphaFoldDB" id="A0A1G9RUF0"/>
<feature type="transmembrane region" description="Helical" evidence="1">
    <location>
        <begin position="409"/>
        <end position="427"/>
    </location>
</feature>
<feature type="transmembrane region" description="Helical" evidence="1">
    <location>
        <begin position="380"/>
        <end position="402"/>
    </location>
</feature>
<feature type="transmembrane region" description="Helical" evidence="1">
    <location>
        <begin position="433"/>
        <end position="451"/>
    </location>
</feature>
<evidence type="ECO:0000256" key="1">
    <source>
        <dbReference type="SAM" id="Phobius"/>
    </source>
</evidence>
<dbReference type="RefSeq" id="WP_176767639.1">
    <property type="nucleotide sequence ID" value="NZ_FNHH01000008.1"/>
</dbReference>
<dbReference type="STRING" id="990371.SAMN05421813_108161"/>
<dbReference type="EMBL" id="FNHH01000008">
    <property type="protein sequence ID" value="SDM26774.1"/>
    <property type="molecule type" value="Genomic_DNA"/>
</dbReference>
<dbReference type="InterPro" id="IPR010364">
    <property type="entry name" value="Uncharacterised_IM_CreD"/>
</dbReference>
<keyword evidence="3" id="KW-1185">Reference proteome</keyword>
<keyword evidence="1" id="KW-0812">Transmembrane</keyword>
<keyword evidence="1" id="KW-0472">Membrane</keyword>
<feature type="transmembrane region" description="Helical" evidence="1">
    <location>
        <begin position="329"/>
        <end position="347"/>
    </location>
</feature>
<feature type="transmembrane region" description="Helical" evidence="1">
    <location>
        <begin position="20"/>
        <end position="41"/>
    </location>
</feature>
<evidence type="ECO:0000313" key="2">
    <source>
        <dbReference type="EMBL" id="SDM26774.1"/>
    </source>
</evidence>
<proteinExistence type="predicted"/>
<name>A0A1G9RUF0_9SPHI</name>
<dbReference type="PANTHER" id="PTHR30092">
    <property type="entry name" value="INNER MEMBRANE PROTEIN CRED"/>
    <property type="match status" value="1"/>
</dbReference>
<gene>
    <name evidence="2" type="ORF">SAMN05421813_108161</name>
</gene>
<keyword evidence="1" id="KW-1133">Transmembrane helix</keyword>
<evidence type="ECO:0000313" key="3">
    <source>
        <dbReference type="Proteomes" id="UP000199226"/>
    </source>
</evidence>
<sequence length="470" mass="52790">MKIELTTENNGLKNWFGGSVLFKLGLIGFLTLILLIPSFLVQDLIAERQNRQQEVIREISNKWSGSQLVQGPVLVLPYKTTVLAKDSDTQKSSSREIITNIYILPENLNISSKANPEVLHRGIFDAVVYNSSIKVSGKFSPLELKKSGINPAMVQWEQAKVDIGLSDLKGLKNNPVIRLGNQNYEVEPDFTSLKLFSNNLVILPDLSMEKSTALNFSFDLDLRGSEKLSFLHLGKNTTVKIEGEWNNPSFTGRYLPDERSVSGTGFSATWKMPYYNRPYPQQWIEENTVLNTTDTIVKGINNSDSRAVFGVDFLLPVDQYQKTTRTAKYSILVILLSFLSLFFTELLNKKSVHFLQYVLIGAAMTIYYILLLSLSEQLGFNLAYIIASVATAGLISTFIWSLLKNRKAALLFTGILTMFYSFIFVILQLQDMALLVGSIGLFVIIASLMYLSQKISLEKNNDIPLNTEVL</sequence>
<dbReference type="NCBIfam" id="NF008712">
    <property type="entry name" value="PRK11715.1-1"/>
    <property type="match status" value="1"/>
</dbReference>
<dbReference type="GO" id="GO:0005886">
    <property type="term" value="C:plasma membrane"/>
    <property type="evidence" value="ECO:0007669"/>
    <property type="project" value="TreeGrafter"/>
</dbReference>
<reference evidence="3" key="1">
    <citation type="submission" date="2016-10" db="EMBL/GenBank/DDBJ databases">
        <authorList>
            <person name="Varghese N."/>
            <person name="Submissions S."/>
        </authorList>
    </citation>
    <scope>NUCLEOTIDE SEQUENCE [LARGE SCALE GENOMIC DNA]</scope>
    <source>
        <strain evidence="3">DSM 24536</strain>
    </source>
</reference>
<accession>A0A1G9RUF0</accession>
<protein>
    <submittedName>
        <fullName evidence="2">Inner membrane protein</fullName>
    </submittedName>
</protein>
<organism evidence="2 3">
    <name type="scientific">Daejeonella rubra</name>
    <dbReference type="NCBI Taxonomy" id="990371"/>
    <lineage>
        <taxon>Bacteria</taxon>
        <taxon>Pseudomonadati</taxon>
        <taxon>Bacteroidota</taxon>
        <taxon>Sphingobacteriia</taxon>
        <taxon>Sphingobacteriales</taxon>
        <taxon>Sphingobacteriaceae</taxon>
        <taxon>Daejeonella</taxon>
    </lineage>
</organism>